<comment type="caution">
    <text evidence="3">The sequence shown here is derived from an EMBL/GenBank/DDBJ whole genome shotgun (WGS) entry which is preliminary data.</text>
</comment>
<name>A0ABU3HAS2_9BACL</name>
<sequence length="66" mass="7626">MRRVNRQIKGYIEDGGYALFGHSMGSWLAYEVYYAIRRAGGRLPLNLFVSGRHAPQLETETKFRYG</sequence>
<organism evidence="3 4">
    <name type="scientific">Paenibacillus forsythiae</name>
    <dbReference type="NCBI Taxonomy" id="365616"/>
    <lineage>
        <taxon>Bacteria</taxon>
        <taxon>Bacillati</taxon>
        <taxon>Bacillota</taxon>
        <taxon>Bacilli</taxon>
        <taxon>Bacillales</taxon>
        <taxon>Paenibacillaceae</taxon>
        <taxon>Paenibacillus</taxon>
    </lineage>
</organism>
<protein>
    <submittedName>
        <fullName evidence="3">Surfactin synthase thioesterase subunit</fullName>
    </submittedName>
</protein>
<proteinExistence type="inferred from homology"/>
<keyword evidence="4" id="KW-1185">Reference proteome</keyword>
<reference evidence="3 4" key="1">
    <citation type="submission" date="2023-07" db="EMBL/GenBank/DDBJ databases">
        <title>Genomic Encyclopedia of Type Strains, Phase IV (KMG-IV): sequencing the most valuable type-strain genomes for metagenomic binning, comparative biology and taxonomic classification.</title>
        <authorList>
            <person name="Goeker M."/>
        </authorList>
    </citation>
    <scope>NUCLEOTIDE SEQUENCE [LARGE SCALE GENOMIC DNA]</scope>
    <source>
        <strain evidence="3 4">T98</strain>
    </source>
</reference>
<dbReference type="Pfam" id="PF00975">
    <property type="entry name" value="Thioesterase"/>
    <property type="match status" value="1"/>
</dbReference>
<dbReference type="InterPro" id="IPR001031">
    <property type="entry name" value="Thioesterase"/>
</dbReference>
<dbReference type="PANTHER" id="PTHR11487:SF0">
    <property type="entry name" value="S-ACYL FATTY ACID SYNTHASE THIOESTERASE, MEDIUM CHAIN"/>
    <property type="match status" value="1"/>
</dbReference>
<evidence type="ECO:0000313" key="4">
    <source>
        <dbReference type="Proteomes" id="UP001248709"/>
    </source>
</evidence>
<evidence type="ECO:0000259" key="2">
    <source>
        <dbReference type="Pfam" id="PF00975"/>
    </source>
</evidence>
<dbReference type="Gene3D" id="3.40.50.1820">
    <property type="entry name" value="alpha/beta hydrolase"/>
    <property type="match status" value="1"/>
</dbReference>
<dbReference type="Proteomes" id="UP001248709">
    <property type="component" value="Unassembled WGS sequence"/>
</dbReference>
<dbReference type="InterPro" id="IPR012223">
    <property type="entry name" value="TEII"/>
</dbReference>
<accession>A0ABU3HAS2</accession>
<comment type="similarity">
    <text evidence="1">Belongs to the thioesterase family.</text>
</comment>
<dbReference type="InterPro" id="IPR029058">
    <property type="entry name" value="AB_hydrolase_fold"/>
</dbReference>
<evidence type="ECO:0000256" key="1">
    <source>
        <dbReference type="ARBA" id="ARBA00007169"/>
    </source>
</evidence>
<gene>
    <name evidence="3" type="ORF">J2Z22_003109</name>
</gene>
<evidence type="ECO:0000313" key="3">
    <source>
        <dbReference type="EMBL" id="MDT3427546.1"/>
    </source>
</evidence>
<dbReference type="SUPFAM" id="SSF53474">
    <property type="entry name" value="alpha/beta-Hydrolases"/>
    <property type="match status" value="1"/>
</dbReference>
<feature type="domain" description="Thioesterase" evidence="2">
    <location>
        <begin position="7"/>
        <end position="60"/>
    </location>
</feature>
<dbReference type="RefSeq" id="WP_025698961.1">
    <property type="nucleotide sequence ID" value="NZ_JAUSUY010000012.1"/>
</dbReference>
<dbReference type="EMBL" id="JAUSUY010000012">
    <property type="protein sequence ID" value="MDT3427546.1"/>
    <property type="molecule type" value="Genomic_DNA"/>
</dbReference>
<dbReference type="PANTHER" id="PTHR11487">
    <property type="entry name" value="THIOESTERASE"/>
    <property type="match status" value="1"/>
</dbReference>